<protein>
    <submittedName>
        <fullName evidence="1">Uncharacterized protein</fullName>
    </submittedName>
</protein>
<evidence type="ECO:0000313" key="2">
    <source>
        <dbReference type="Proteomes" id="UP001576708"/>
    </source>
</evidence>
<proteinExistence type="predicted"/>
<comment type="caution">
    <text evidence="1">The sequence shown here is derived from an EMBL/GenBank/DDBJ whole genome shotgun (WGS) entry which is preliminary data.</text>
</comment>
<dbReference type="RefSeq" id="WP_342201191.1">
    <property type="nucleotide sequence ID" value="NZ_JBCATE010000002.1"/>
</dbReference>
<sequence>MTWETENEAGVLQPVDVTGCSITLQVRGSVSNALLVSCTSMAGDITVTEPTKGRMAIHISPEKTAGQQADAWQDAHWEVRVTFPSGDAYSLVRGWARLTVGAVQ</sequence>
<accession>A0ABV4VH07</accession>
<organism evidence="1 2">
    <name type="scientific">Shewanella mangrovisoli</name>
    <dbReference type="NCBI Taxonomy" id="2864211"/>
    <lineage>
        <taxon>Bacteria</taxon>
        <taxon>Pseudomonadati</taxon>
        <taxon>Pseudomonadota</taxon>
        <taxon>Gammaproteobacteria</taxon>
        <taxon>Alteromonadales</taxon>
        <taxon>Shewanellaceae</taxon>
        <taxon>Shewanella</taxon>
    </lineage>
</organism>
<keyword evidence="2" id="KW-1185">Reference proteome</keyword>
<dbReference type="Proteomes" id="UP001576708">
    <property type="component" value="Unassembled WGS sequence"/>
</dbReference>
<reference evidence="1 2" key="1">
    <citation type="submission" date="2024-09" db="EMBL/GenBank/DDBJ databases">
        <authorList>
            <person name="Zhang Y."/>
        </authorList>
    </citation>
    <scope>NUCLEOTIDE SEQUENCE [LARGE SCALE GENOMIC DNA]</scope>
    <source>
        <strain evidence="1 2">ZJ318</strain>
    </source>
</reference>
<name>A0ABV4VH07_9GAMM</name>
<dbReference type="EMBL" id="JBHFGU010000002">
    <property type="protein sequence ID" value="MFB2619579.1"/>
    <property type="molecule type" value="Genomic_DNA"/>
</dbReference>
<evidence type="ECO:0000313" key="1">
    <source>
        <dbReference type="EMBL" id="MFB2619579.1"/>
    </source>
</evidence>
<gene>
    <name evidence="1" type="ORF">ACE02W_07190</name>
</gene>